<dbReference type="InterPro" id="IPR025588">
    <property type="entry name" value="YcxB-like_C"/>
</dbReference>
<dbReference type="KEGG" id="vpy:HZI73_22680"/>
<keyword evidence="1" id="KW-0472">Membrane</keyword>
<keyword evidence="1" id="KW-1133">Transmembrane helix</keyword>
<name>A0A8J8MN98_9FIRM</name>
<feature type="transmembrane region" description="Helical" evidence="1">
    <location>
        <begin position="57"/>
        <end position="79"/>
    </location>
</feature>
<evidence type="ECO:0000313" key="3">
    <source>
        <dbReference type="EMBL" id="QUI24920.1"/>
    </source>
</evidence>
<feature type="domain" description="YcxB-like C-terminal" evidence="2">
    <location>
        <begin position="114"/>
        <end position="159"/>
    </location>
</feature>
<dbReference type="Proteomes" id="UP000683246">
    <property type="component" value="Chromosome"/>
</dbReference>
<dbReference type="EMBL" id="CP058649">
    <property type="protein sequence ID" value="QUI24920.1"/>
    <property type="molecule type" value="Genomic_DNA"/>
</dbReference>
<feature type="transmembrane region" description="Helical" evidence="1">
    <location>
        <begin position="31"/>
        <end position="51"/>
    </location>
</feature>
<organism evidence="3 4">
    <name type="scientific">Vallitalea pronyensis</name>
    <dbReference type="NCBI Taxonomy" id="1348613"/>
    <lineage>
        <taxon>Bacteria</taxon>
        <taxon>Bacillati</taxon>
        <taxon>Bacillota</taxon>
        <taxon>Clostridia</taxon>
        <taxon>Lachnospirales</taxon>
        <taxon>Vallitaleaceae</taxon>
        <taxon>Vallitalea</taxon>
    </lineage>
</organism>
<evidence type="ECO:0000259" key="2">
    <source>
        <dbReference type="Pfam" id="PF14317"/>
    </source>
</evidence>
<evidence type="ECO:0000256" key="1">
    <source>
        <dbReference type="SAM" id="Phobius"/>
    </source>
</evidence>
<dbReference type="Pfam" id="PF14317">
    <property type="entry name" value="YcxB"/>
    <property type="match status" value="1"/>
</dbReference>
<dbReference type="RefSeq" id="WP_212695620.1">
    <property type="nucleotide sequence ID" value="NZ_CP058649.1"/>
</dbReference>
<evidence type="ECO:0000313" key="4">
    <source>
        <dbReference type="Proteomes" id="UP000683246"/>
    </source>
</evidence>
<sequence length="188" mass="21839">MAEKNKEVTLNIKISDKDMFIFMASHVYGKLSGKLSLAFSIICLAIFPFSFGWNDLLMTMVLLFGAMIYLVITPIMLFLQSKKQVATIPVFQDPIAYKMDAEALSVLQAGEWIEFRWENLYKVTETKWQLLFYVAKDQSFIIPKRLIEDQEDILYIRKIVSDKMKPSRVKFKKEKADRTIEDSSIDAK</sequence>
<reference evidence="3" key="1">
    <citation type="submission" date="2020-07" db="EMBL/GenBank/DDBJ databases">
        <title>Vallitalea pronyensis genome.</title>
        <authorList>
            <person name="Postec A."/>
        </authorList>
    </citation>
    <scope>NUCLEOTIDE SEQUENCE</scope>
    <source>
        <strain evidence="3">FatNI3</strain>
    </source>
</reference>
<proteinExistence type="predicted"/>
<dbReference type="AlphaFoldDB" id="A0A8J8MN98"/>
<accession>A0A8J8MN98</accession>
<gene>
    <name evidence="3" type="ORF">HZI73_22680</name>
</gene>
<keyword evidence="1" id="KW-0812">Transmembrane</keyword>
<keyword evidence="4" id="KW-1185">Reference proteome</keyword>
<protein>
    <submittedName>
        <fullName evidence="3">YcxB family protein</fullName>
    </submittedName>
</protein>